<dbReference type="GO" id="GO:0003677">
    <property type="term" value="F:DNA binding"/>
    <property type="evidence" value="ECO:0007669"/>
    <property type="project" value="UniProtKB-KW"/>
</dbReference>
<dbReference type="Gene3D" id="1.10.10.10">
    <property type="entry name" value="Winged helix-like DNA-binding domain superfamily/Winged helix DNA-binding domain"/>
    <property type="match status" value="1"/>
</dbReference>
<keyword evidence="3" id="KW-0238">DNA-binding</keyword>
<dbReference type="InterPro" id="IPR036388">
    <property type="entry name" value="WH-like_DNA-bd_sf"/>
</dbReference>
<dbReference type="SUPFAM" id="SSF46785">
    <property type="entry name" value="Winged helix' DNA-binding domain"/>
    <property type="match status" value="1"/>
</dbReference>
<feature type="domain" description="HTH lysR-type" evidence="5">
    <location>
        <begin position="3"/>
        <end position="60"/>
    </location>
</feature>
<dbReference type="Pfam" id="PF03466">
    <property type="entry name" value="LysR_substrate"/>
    <property type="match status" value="1"/>
</dbReference>
<keyword evidence="2" id="KW-0805">Transcription regulation</keyword>
<evidence type="ECO:0000313" key="6">
    <source>
        <dbReference type="EMBL" id="XDV73439.1"/>
    </source>
</evidence>
<reference evidence="6" key="1">
    <citation type="submission" date="2024-07" db="EMBL/GenBank/DDBJ databases">
        <authorList>
            <person name="Li J."/>
            <person name="Wei H."/>
            <person name="Ma J."/>
        </authorList>
    </citation>
    <scope>NUCLEOTIDE SEQUENCE</scope>
    <source>
        <strain evidence="6">AMU7</strain>
    </source>
</reference>
<dbReference type="SUPFAM" id="SSF53850">
    <property type="entry name" value="Periplasmic binding protein-like II"/>
    <property type="match status" value="1"/>
</dbReference>
<dbReference type="Gene3D" id="3.40.190.290">
    <property type="match status" value="1"/>
</dbReference>
<dbReference type="GO" id="GO:0032993">
    <property type="term" value="C:protein-DNA complex"/>
    <property type="evidence" value="ECO:0007669"/>
    <property type="project" value="TreeGrafter"/>
</dbReference>
<evidence type="ECO:0000256" key="1">
    <source>
        <dbReference type="ARBA" id="ARBA00009437"/>
    </source>
</evidence>
<comment type="similarity">
    <text evidence="1">Belongs to the LysR transcriptional regulatory family.</text>
</comment>
<name>A0AB39YUI5_9MICC</name>
<dbReference type="EMBL" id="CP165735">
    <property type="protein sequence ID" value="XDV73439.1"/>
    <property type="molecule type" value="Genomic_DNA"/>
</dbReference>
<accession>A0AB39YUI5</accession>
<dbReference type="GO" id="GO:0003700">
    <property type="term" value="F:DNA-binding transcription factor activity"/>
    <property type="evidence" value="ECO:0007669"/>
    <property type="project" value="InterPro"/>
</dbReference>
<organism evidence="6">
    <name type="scientific">Paenarthrobacter sp. AMU7</name>
    <dbReference type="NCBI Taxonomy" id="3162492"/>
    <lineage>
        <taxon>Bacteria</taxon>
        <taxon>Bacillati</taxon>
        <taxon>Actinomycetota</taxon>
        <taxon>Actinomycetes</taxon>
        <taxon>Micrococcales</taxon>
        <taxon>Micrococcaceae</taxon>
        <taxon>Paenarthrobacter</taxon>
    </lineage>
</organism>
<dbReference type="PANTHER" id="PTHR30346:SF29">
    <property type="entry name" value="LYSR SUBSTRATE-BINDING"/>
    <property type="match status" value="1"/>
</dbReference>
<dbReference type="InterPro" id="IPR005119">
    <property type="entry name" value="LysR_subst-bd"/>
</dbReference>
<dbReference type="RefSeq" id="WP_369746510.1">
    <property type="nucleotide sequence ID" value="NZ_CP165735.1"/>
</dbReference>
<dbReference type="PANTHER" id="PTHR30346">
    <property type="entry name" value="TRANSCRIPTIONAL DUAL REGULATOR HCAR-RELATED"/>
    <property type="match status" value="1"/>
</dbReference>
<evidence type="ECO:0000259" key="5">
    <source>
        <dbReference type="PROSITE" id="PS50931"/>
    </source>
</evidence>
<dbReference type="AlphaFoldDB" id="A0AB39YUI5"/>
<evidence type="ECO:0000256" key="3">
    <source>
        <dbReference type="ARBA" id="ARBA00023125"/>
    </source>
</evidence>
<evidence type="ECO:0000256" key="4">
    <source>
        <dbReference type="ARBA" id="ARBA00023163"/>
    </source>
</evidence>
<proteinExistence type="inferred from homology"/>
<dbReference type="InterPro" id="IPR000847">
    <property type="entry name" value="LysR_HTH_N"/>
</dbReference>
<keyword evidence="4" id="KW-0804">Transcription</keyword>
<sequence length="299" mass="32247">MAISSSQLQTLLAVMKTGSFAAAAEDVGYSPSNVSQQMLTLEQETGVRLFTRHARSVTPTVEAFALAKQAARILAGVDVMISSSRAVQGTGKELMRVGIFPSLAAQVLPLVLRHPEWEKSGVDLRVSVAEPWETADELRSGGLDAAFVFQLGKSGLWPPSIARDQIAEDPFRVVIPAAWGIAAHTLMSVDDLSTKPWIMQYPGGSDGVVIEQHLRNHNFRPRVVGVSDDFNATAALVAAGMGGAFLPELSLQRSEGLVRVRVEGLELTRNIVALTSRERPGSRPTTLIRLFKEALEGPQ</sequence>
<dbReference type="InterPro" id="IPR036390">
    <property type="entry name" value="WH_DNA-bd_sf"/>
</dbReference>
<gene>
    <name evidence="6" type="ORF">ABQM86_09890</name>
</gene>
<protein>
    <submittedName>
        <fullName evidence="6">LysR family transcriptional regulator</fullName>
    </submittedName>
</protein>
<dbReference type="Pfam" id="PF00126">
    <property type="entry name" value="HTH_1"/>
    <property type="match status" value="1"/>
</dbReference>
<dbReference type="PROSITE" id="PS50931">
    <property type="entry name" value="HTH_LYSR"/>
    <property type="match status" value="1"/>
</dbReference>
<evidence type="ECO:0000256" key="2">
    <source>
        <dbReference type="ARBA" id="ARBA00023015"/>
    </source>
</evidence>